<dbReference type="InterPro" id="IPR026265">
    <property type="entry name" value="LptC"/>
</dbReference>
<dbReference type="Gene3D" id="2.60.450.10">
    <property type="entry name" value="Lipopolysaccharide (LPS) transport protein A like domain"/>
    <property type="match status" value="1"/>
</dbReference>
<protein>
    <submittedName>
        <fullName evidence="6">LPS export ABC transporter periplasmic protein LptC</fullName>
    </submittedName>
</protein>
<organism evidence="6 7">
    <name type="scientific">Eiseniibacteriota bacterium</name>
    <dbReference type="NCBI Taxonomy" id="2212470"/>
    <lineage>
        <taxon>Bacteria</taxon>
        <taxon>Candidatus Eiseniibacteriota</taxon>
    </lineage>
</organism>
<dbReference type="EMBL" id="VBOS01000150">
    <property type="protein sequence ID" value="TMQ56761.1"/>
    <property type="molecule type" value="Genomic_DNA"/>
</dbReference>
<dbReference type="InterPro" id="IPR010664">
    <property type="entry name" value="LipoPS_assembly_LptC-rel"/>
</dbReference>
<comment type="caution">
    <text evidence="6">The sequence shown here is derived from an EMBL/GenBank/DDBJ whole genome shotgun (WGS) entry which is preliminary data.</text>
</comment>
<sequence length="207" mass="23031">MNRAPALEGPCPTGRHGMRGRLRTLAILIACVSLLGGCGRERSTSPVRSTGELPDQEVRNFVLTETDEGTPVWKLYARYAAMYDARNNIGARAVRVDFFDPRGKKTSELSAREGEIDQLSRDMTARGNVVIQTAEGTRMSTEELRFMNRTQRVRSDREVRVERAGDVLTGIGFESDPELKHYEFKSKVRAQVRTRSGGLTGPQGGTR</sequence>
<keyword evidence="4" id="KW-1133">Transmembrane helix</keyword>
<name>A0A538SZF6_UNCEI</name>
<dbReference type="GO" id="GO:0017089">
    <property type="term" value="F:glycolipid transfer activity"/>
    <property type="evidence" value="ECO:0007669"/>
    <property type="project" value="TreeGrafter"/>
</dbReference>
<dbReference type="Pfam" id="PF06835">
    <property type="entry name" value="LptC"/>
    <property type="match status" value="1"/>
</dbReference>
<evidence type="ECO:0000313" key="6">
    <source>
        <dbReference type="EMBL" id="TMQ56761.1"/>
    </source>
</evidence>
<dbReference type="AlphaFoldDB" id="A0A538SZF6"/>
<evidence type="ECO:0000256" key="1">
    <source>
        <dbReference type="ARBA" id="ARBA00022475"/>
    </source>
</evidence>
<evidence type="ECO:0000313" key="7">
    <source>
        <dbReference type="Proteomes" id="UP000317716"/>
    </source>
</evidence>
<gene>
    <name evidence="6" type="primary">lptC</name>
    <name evidence="6" type="ORF">E6K72_04450</name>
</gene>
<evidence type="ECO:0000256" key="4">
    <source>
        <dbReference type="ARBA" id="ARBA00022989"/>
    </source>
</evidence>
<keyword evidence="1" id="KW-1003">Cell membrane</keyword>
<accession>A0A538SZF6</accession>
<proteinExistence type="predicted"/>
<dbReference type="Proteomes" id="UP000317716">
    <property type="component" value="Unassembled WGS sequence"/>
</dbReference>
<dbReference type="PANTHER" id="PTHR37481:SF1">
    <property type="entry name" value="LIPOPOLYSACCHARIDE EXPORT SYSTEM PROTEIN LPTC"/>
    <property type="match status" value="1"/>
</dbReference>
<dbReference type="GO" id="GO:0030288">
    <property type="term" value="C:outer membrane-bounded periplasmic space"/>
    <property type="evidence" value="ECO:0007669"/>
    <property type="project" value="TreeGrafter"/>
</dbReference>
<keyword evidence="2" id="KW-0997">Cell inner membrane</keyword>
<keyword evidence="3" id="KW-0812">Transmembrane</keyword>
<dbReference type="GO" id="GO:0015221">
    <property type="term" value="F:lipopolysaccharide transmembrane transporter activity"/>
    <property type="evidence" value="ECO:0007669"/>
    <property type="project" value="InterPro"/>
</dbReference>
<dbReference type="InterPro" id="IPR052363">
    <property type="entry name" value="LPS_export_LptC"/>
</dbReference>
<evidence type="ECO:0000256" key="3">
    <source>
        <dbReference type="ARBA" id="ARBA00022692"/>
    </source>
</evidence>
<reference evidence="6 7" key="1">
    <citation type="journal article" date="2019" name="Nat. Microbiol.">
        <title>Mediterranean grassland soil C-N compound turnover is dependent on rainfall and depth, and is mediated by genomically divergent microorganisms.</title>
        <authorList>
            <person name="Diamond S."/>
            <person name="Andeer P.F."/>
            <person name="Li Z."/>
            <person name="Crits-Christoph A."/>
            <person name="Burstein D."/>
            <person name="Anantharaman K."/>
            <person name="Lane K.R."/>
            <person name="Thomas B.C."/>
            <person name="Pan C."/>
            <person name="Northen T.R."/>
            <person name="Banfield J.F."/>
        </authorList>
    </citation>
    <scope>NUCLEOTIDE SEQUENCE [LARGE SCALE GENOMIC DNA]</scope>
    <source>
        <strain evidence="6">WS_2</strain>
    </source>
</reference>
<evidence type="ECO:0000256" key="5">
    <source>
        <dbReference type="ARBA" id="ARBA00023136"/>
    </source>
</evidence>
<keyword evidence="5" id="KW-0472">Membrane</keyword>
<dbReference type="PANTHER" id="PTHR37481">
    <property type="entry name" value="LIPOPOLYSACCHARIDE EXPORT SYSTEM PROTEIN LPTC"/>
    <property type="match status" value="1"/>
</dbReference>
<dbReference type="GO" id="GO:0005886">
    <property type="term" value="C:plasma membrane"/>
    <property type="evidence" value="ECO:0007669"/>
    <property type="project" value="InterPro"/>
</dbReference>
<dbReference type="NCBIfam" id="TIGR04409">
    <property type="entry name" value="LptC_YrbK"/>
    <property type="match status" value="1"/>
</dbReference>
<evidence type="ECO:0000256" key="2">
    <source>
        <dbReference type="ARBA" id="ARBA00022519"/>
    </source>
</evidence>